<dbReference type="PANTHER" id="PTHR32089">
    <property type="entry name" value="METHYL-ACCEPTING CHEMOTAXIS PROTEIN MCPB"/>
    <property type="match status" value="1"/>
</dbReference>
<name>A0A1G9F4P5_9BACT</name>
<dbReference type="EMBL" id="FNGA01000002">
    <property type="protein sequence ID" value="SDK83321.1"/>
    <property type="molecule type" value="Genomic_DNA"/>
</dbReference>
<sequence length="653" mass="71886">MTIKQKLWLMGLMAILGLLTIFVVDIVGSNLMKEAMNIEEKAFHAEISMLQSRRSEKDFLMRKDLKYISIFKESSKTMQTDLEALKGSSLNELAIEGLNYSSMYVDSFLKVTEDHIRLGLSENDGLQKQLRDTIHLVEKVILEEDSSLEVMVHKLRRNEKDFIMRQDGKYLDKFKSNILLLTTRINESDYSPKITELLLKHLNLYQDDMNNYAQLSLKIKSNENKFRKTVHKMEPILEKLALEAESFLNARQSQITYTIFGVEIVTAIILLLTIALIIRSILTQLDLLQKCARDVSEGKYEACEKIKLTGELETLRNIIAQMVVVLKQSMDTADQKSIEADHQAENAKKAMKEAHSEKEYATSLLDTMSTISDQAATIAVSLNSAAEELSMQAKGIKDGADNQRDRTQETATAVDEMSATILEVARNSSDASTGTIEASNKAQEGSAIVEEVVSSTEEVQARTKDLKNALAEQSTRANAIGQIMSVISDIADQTNLLALNAAIEAARAGDAGRGFAVVADEVRKLAEKTMVATQEVGTAITGIQTGTTSSLNIMTKTETAVTVCAEQATKAGDALKSIVDLVTESADRVQSIATAAEEQSAACEQINVSTMEINTISTETSASVDQSIEAVEDITKLASDLHSLIEKLNNCQK</sequence>
<dbReference type="Pfam" id="PF00015">
    <property type="entry name" value="MCPsignal"/>
    <property type="match status" value="1"/>
</dbReference>
<evidence type="ECO:0000256" key="4">
    <source>
        <dbReference type="PROSITE-ProRule" id="PRU00284"/>
    </source>
</evidence>
<evidence type="ECO:0000313" key="8">
    <source>
        <dbReference type="Proteomes" id="UP000199053"/>
    </source>
</evidence>
<dbReference type="FunFam" id="1.10.287.950:FF:000001">
    <property type="entry name" value="Methyl-accepting chemotaxis sensory transducer"/>
    <property type="match status" value="1"/>
</dbReference>
<proteinExistence type="inferred from homology"/>
<dbReference type="SUPFAM" id="SSF58104">
    <property type="entry name" value="Methyl-accepting chemotaxis protein (MCP) signaling domain"/>
    <property type="match status" value="1"/>
</dbReference>
<dbReference type="GO" id="GO:0007165">
    <property type="term" value="P:signal transduction"/>
    <property type="evidence" value="ECO:0007669"/>
    <property type="project" value="UniProtKB-KW"/>
</dbReference>
<evidence type="ECO:0000256" key="1">
    <source>
        <dbReference type="ARBA" id="ARBA00004370"/>
    </source>
</evidence>
<evidence type="ECO:0000313" key="7">
    <source>
        <dbReference type="EMBL" id="SDK83321.1"/>
    </source>
</evidence>
<dbReference type="STRING" id="246191.SAMN05660337_1382"/>
<dbReference type="RefSeq" id="WP_092159557.1">
    <property type="nucleotide sequence ID" value="NZ_FNGA01000002.1"/>
</dbReference>
<protein>
    <submittedName>
        <fullName evidence="7">Methyl-accepting chemotaxis protein</fullName>
    </submittedName>
</protein>
<keyword evidence="5" id="KW-0472">Membrane</keyword>
<dbReference type="GO" id="GO:0016020">
    <property type="term" value="C:membrane"/>
    <property type="evidence" value="ECO:0007669"/>
    <property type="project" value="UniProtKB-SubCell"/>
</dbReference>
<comment type="similarity">
    <text evidence="3">Belongs to the methyl-accepting chemotaxis (MCP) protein family.</text>
</comment>
<dbReference type="PANTHER" id="PTHR32089:SF112">
    <property type="entry name" value="LYSOZYME-LIKE PROTEIN-RELATED"/>
    <property type="match status" value="1"/>
</dbReference>
<keyword evidence="2 4" id="KW-0807">Transducer</keyword>
<dbReference type="Gene3D" id="1.10.287.950">
    <property type="entry name" value="Methyl-accepting chemotaxis protein"/>
    <property type="match status" value="1"/>
</dbReference>
<organism evidence="7 8">
    <name type="scientific">Maridesulfovibrio ferrireducens</name>
    <dbReference type="NCBI Taxonomy" id="246191"/>
    <lineage>
        <taxon>Bacteria</taxon>
        <taxon>Pseudomonadati</taxon>
        <taxon>Thermodesulfobacteriota</taxon>
        <taxon>Desulfovibrionia</taxon>
        <taxon>Desulfovibrionales</taxon>
        <taxon>Desulfovibrionaceae</taxon>
        <taxon>Maridesulfovibrio</taxon>
    </lineage>
</organism>
<feature type="domain" description="Methyl-accepting transducer" evidence="6">
    <location>
        <begin position="378"/>
        <end position="614"/>
    </location>
</feature>
<dbReference type="OrthoDB" id="5349256at2"/>
<dbReference type="SMART" id="SM01358">
    <property type="entry name" value="HBM"/>
    <property type="match status" value="1"/>
</dbReference>
<dbReference type="SMART" id="SM00283">
    <property type="entry name" value="MA"/>
    <property type="match status" value="1"/>
</dbReference>
<comment type="subcellular location">
    <subcellularLocation>
        <location evidence="1">Membrane</location>
    </subcellularLocation>
</comment>
<keyword evidence="5" id="KW-1133">Transmembrane helix</keyword>
<dbReference type="InterPro" id="IPR032255">
    <property type="entry name" value="HBM"/>
</dbReference>
<evidence type="ECO:0000259" key="6">
    <source>
        <dbReference type="PROSITE" id="PS50111"/>
    </source>
</evidence>
<reference evidence="8" key="1">
    <citation type="submission" date="2016-10" db="EMBL/GenBank/DDBJ databases">
        <authorList>
            <person name="Varghese N."/>
            <person name="Submissions S."/>
        </authorList>
    </citation>
    <scope>NUCLEOTIDE SEQUENCE [LARGE SCALE GENOMIC DNA]</scope>
    <source>
        <strain evidence="8">DSM 16995</strain>
    </source>
</reference>
<keyword evidence="8" id="KW-1185">Reference proteome</keyword>
<dbReference type="Proteomes" id="UP000199053">
    <property type="component" value="Unassembled WGS sequence"/>
</dbReference>
<accession>A0A1G9F4P5</accession>
<dbReference type="GO" id="GO:0006935">
    <property type="term" value="P:chemotaxis"/>
    <property type="evidence" value="ECO:0007669"/>
    <property type="project" value="UniProtKB-ARBA"/>
</dbReference>
<gene>
    <name evidence="7" type="ORF">SAMN05660337_1382</name>
</gene>
<dbReference type="PROSITE" id="PS50111">
    <property type="entry name" value="CHEMOTAXIS_TRANSDUC_2"/>
    <property type="match status" value="1"/>
</dbReference>
<dbReference type="CDD" id="cd11386">
    <property type="entry name" value="MCP_signal"/>
    <property type="match status" value="1"/>
</dbReference>
<dbReference type="InterPro" id="IPR004089">
    <property type="entry name" value="MCPsignal_dom"/>
</dbReference>
<evidence type="ECO:0000256" key="2">
    <source>
        <dbReference type="ARBA" id="ARBA00023224"/>
    </source>
</evidence>
<feature type="transmembrane region" description="Helical" evidence="5">
    <location>
        <begin position="255"/>
        <end position="278"/>
    </location>
</feature>
<evidence type="ECO:0000256" key="3">
    <source>
        <dbReference type="ARBA" id="ARBA00029447"/>
    </source>
</evidence>
<dbReference type="AlphaFoldDB" id="A0A1G9F4P5"/>
<feature type="transmembrane region" description="Helical" evidence="5">
    <location>
        <begin position="7"/>
        <end position="28"/>
    </location>
</feature>
<evidence type="ECO:0000256" key="5">
    <source>
        <dbReference type="SAM" id="Phobius"/>
    </source>
</evidence>
<keyword evidence="5" id="KW-0812">Transmembrane</keyword>